<accession>A0A6A6AS37</accession>
<dbReference type="InterPro" id="IPR017853">
    <property type="entry name" value="GH"/>
</dbReference>
<keyword evidence="4" id="KW-1185">Reference proteome</keyword>
<keyword evidence="3" id="KW-0378">Hydrolase</keyword>
<feature type="chain" id="PRO_5025463634" evidence="1">
    <location>
        <begin position="19"/>
        <end position="505"/>
    </location>
</feature>
<gene>
    <name evidence="3" type="ORF">P153DRAFT_362537</name>
</gene>
<dbReference type="GO" id="GO:0016787">
    <property type="term" value="F:hydrolase activity"/>
    <property type="evidence" value="ECO:0007669"/>
    <property type="project" value="UniProtKB-KW"/>
</dbReference>
<dbReference type="PANTHER" id="PTHR34154:SF13">
    <property type="entry name" value="ASL1-LIKE GLYCOSYL HYDROLASE CATALYTIC DOMAIN-CONTAINING PROTEIN"/>
    <property type="match status" value="1"/>
</dbReference>
<evidence type="ECO:0000313" key="4">
    <source>
        <dbReference type="Proteomes" id="UP000799771"/>
    </source>
</evidence>
<reference evidence="3" key="1">
    <citation type="journal article" date="2020" name="Stud. Mycol.">
        <title>101 Dothideomycetes genomes: a test case for predicting lifestyles and emergence of pathogens.</title>
        <authorList>
            <person name="Haridas S."/>
            <person name="Albert R."/>
            <person name="Binder M."/>
            <person name="Bloem J."/>
            <person name="Labutti K."/>
            <person name="Salamov A."/>
            <person name="Andreopoulos B."/>
            <person name="Baker S."/>
            <person name="Barry K."/>
            <person name="Bills G."/>
            <person name="Bluhm B."/>
            <person name="Cannon C."/>
            <person name="Castanera R."/>
            <person name="Culley D."/>
            <person name="Daum C."/>
            <person name="Ezra D."/>
            <person name="Gonzalez J."/>
            <person name="Henrissat B."/>
            <person name="Kuo A."/>
            <person name="Liang C."/>
            <person name="Lipzen A."/>
            <person name="Lutzoni F."/>
            <person name="Magnuson J."/>
            <person name="Mondo S."/>
            <person name="Nolan M."/>
            <person name="Ohm R."/>
            <person name="Pangilinan J."/>
            <person name="Park H.-J."/>
            <person name="Ramirez L."/>
            <person name="Alfaro M."/>
            <person name="Sun H."/>
            <person name="Tritt A."/>
            <person name="Yoshinaga Y."/>
            <person name="Zwiers L.-H."/>
            <person name="Turgeon B."/>
            <person name="Goodwin S."/>
            <person name="Spatafora J."/>
            <person name="Crous P."/>
            <person name="Grigoriev I."/>
        </authorList>
    </citation>
    <scope>NUCLEOTIDE SEQUENCE</scope>
    <source>
        <strain evidence="3">CBS 119687</strain>
    </source>
</reference>
<dbReference type="SUPFAM" id="SSF51445">
    <property type="entry name" value="(Trans)glycosidases"/>
    <property type="match status" value="1"/>
</dbReference>
<evidence type="ECO:0000259" key="2">
    <source>
        <dbReference type="Pfam" id="PF11790"/>
    </source>
</evidence>
<dbReference type="Proteomes" id="UP000799771">
    <property type="component" value="Unassembled WGS sequence"/>
</dbReference>
<feature type="signal peptide" evidence="1">
    <location>
        <begin position="1"/>
        <end position="18"/>
    </location>
</feature>
<dbReference type="InterPro" id="IPR053183">
    <property type="entry name" value="ASL1"/>
</dbReference>
<dbReference type="Gene3D" id="3.20.20.80">
    <property type="entry name" value="Glycosidases"/>
    <property type="match status" value="1"/>
</dbReference>
<feature type="domain" description="Asl1-like glycosyl hydrolase catalytic" evidence="2">
    <location>
        <begin position="271"/>
        <end position="495"/>
    </location>
</feature>
<sequence length="505" mass="51410">MSSTMKISLLALISTAAAVPQYGHAGHSKFHSSHKASQAYGTGSGRPAYPTGGWSGGYNGTSVPQATGTGAYPDDKTTTVGQTLTSTQVVVSTIYGTASSDVPVAAEEVSTGASQCGLTVTVTSAEKVTVTVTKGSGASSTAASAGVSSVASVESDYGYETSAASYEVPASSYEASASSYVVVTPTPVAASSKVVEATSSQVADVTSSKAADVTSSKADGYAVPTSVDVSMSFAQKPVAAKSSAAASSAVVSSAKASATGSSPTYSGSKRGLAYNDASLCKALSGSYGYAYNWGQTESASIGAPFVPMMHKPSDSTAEAWLANVDTAVKAGTKAVMGFNEPDVAAQANMTPEAACTSWMEYMNPIASSHSDVTILGPSVSNGVGTDAAPMGLNWLTDFHTACPDAIVHATNIHFYDIPSDETITRFKTQIEKAAALYSKPVWVTEFGLNTGSATDAQAASFLKQAMEYMDGSDLVEGYSYFMVADGADMLNADTLVGQAYAASTY</sequence>
<dbReference type="GO" id="GO:0009277">
    <property type="term" value="C:fungal-type cell wall"/>
    <property type="evidence" value="ECO:0007669"/>
    <property type="project" value="TreeGrafter"/>
</dbReference>
<evidence type="ECO:0000256" key="1">
    <source>
        <dbReference type="SAM" id="SignalP"/>
    </source>
</evidence>
<dbReference type="OrthoDB" id="43654at2759"/>
<dbReference type="Pfam" id="PF11790">
    <property type="entry name" value="Glyco_hydro_cc"/>
    <property type="match status" value="1"/>
</dbReference>
<dbReference type="RefSeq" id="XP_033529189.1">
    <property type="nucleotide sequence ID" value="XM_033667158.1"/>
</dbReference>
<dbReference type="EMBL" id="ML977497">
    <property type="protein sequence ID" value="KAF2134802.1"/>
    <property type="molecule type" value="Genomic_DNA"/>
</dbReference>
<name>A0A6A6AS37_9PLEO</name>
<evidence type="ECO:0000313" key="3">
    <source>
        <dbReference type="EMBL" id="KAF2134802.1"/>
    </source>
</evidence>
<organism evidence="3 4">
    <name type="scientific">Dothidotthia symphoricarpi CBS 119687</name>
    <dbReference type="NCBI Taxonomy" id="1392245"/>
    <lineage>
        <taxon>Eukaryota</taxon>
        <taxon>Fungi</taxon>
        <taxon>Dikarya</taxon>
        <taxon>Ascomycota</taxon>
        <taxon>Pezizomycotina</taxon>
        <taxon>Dothideomycetes</taxon>
        <taxon>Pleosporomycetidae</taxon>
        <taxon>Pleosporales</taxon>
        <taxon>Dothidotthiaceae</taxon>
        <taxon>Dothidotthia</taxon>
    </lineage>
</organism>
<dbReference type="GeneID" id="54407590"/>
<dbReference type="PANTHER" id="PTHR34154">
    <property type="entry name" value="ALKALI-SENSITIVE LINKAGE PROTEIN 1"/>
    <property type="match status" value="1"/>
</dbReference>
<protein>
    <submittedName>
        <fullName evidence="3">Glycoside hydrolase family 128 protein</fullName>
    </submittedName>
</protein>
<dbReference type="AlphaFoldDB" id="A0A6A6AS37"/>
<dbReference type="InterPro" id="IPR024655">
    <property type="entry name" value="Asl1_glyco_hydro_catalytic"/>
</dbReference>
<keyword evidence="1" id="KW-0732">Signal</keyword>
<dbReference type="GO" id="GO:0071966">
    <property type="term" value="P:fungal-type cell wall polysaccharide metabolic process"/>
    <property type="evidence" value="ECO:0007669"/>
    <property type="project" value="TreeGrafter"/>
</dbReference>
<proteinExistence type="predicted"/>